<organism evidence="2 4">
    <name type="scientific">Didymodactylos carnosus</name>
    <dbReference type="NCBI Taxonomy" id="1234261"/>
    <lineage>
        <taxon>Eukaryota</taxon>
        <taxon>Metazoa</taxon>
        <taxon>Spiralia</taxon>
        <taxon>Gnathifera</taxon>
        <taxon>Rotifera</taxon>
        <taxon>Eurotatoria</taxon>
        <taxon>Bdelloidea</taxon>
        <taxon>Philodinida</taxon>
        <taxon>Philodinidae</taxon>
        <taxon>Didymodactylos</taxon>
    </lineage>
</organism>
<dbReference type="EMBL" id="CAJOBC010125594">
    <property type="protein sequence ID" value="CAF4593527.1"/>
    <property type="molecule type" value="Genomic_DNA"/>
</dbReference>
<gene>
    <name evidence="2" type="ORF">GPM918_LOCUS45752</name>
    <name evidence="3" type="ORF">SRO942_LOCUS48590</name>
</gene>
<evidence type="ECO:0000259" key="1">
    <source>
        <dbReference type="Pfam" id="PF22964"/>
    </source>
</evidence>
<dbReference type="OrthoDB" id="5783533at2759"/>
<evidence type="ECO:0000313" key="2">
    <source>
        <dbReference type="EMBL" id="CAF1655899.1"/>
    </source>
</evidence>
<feature type="non-terminal residue" evidence="2">
    <location>
        <position position="1"/>
    </location>
</feature>
<dbReference type="Proteomes" id="UP000681722">
    <property type="component" value="Unassembled WGS sequence"/>
</dbReference>
<reference evidence="2" key="1">
    <citation type="submission" date="2021-02" db="EMBL/GenBank/DDBJ databases">
        <authorList>
            <person name="Nowell W R."/>
        </authorList>
    </citation>
    <scope>NUCLEOTIDE SEQUENCE</scope>
</reference>
<dbReference type="InterPro" id="IPR055142">
    <property type="entry name" value="ZER1-like_C"/>
</dbReference>
<dbReference type="Pfam" id="PF22964">
    <property type="entry name" value="ZER1-like_2nd"/>
    <property type="match status" value="1"/>
</dbReference>
<feature type="domain" description="Protein zer-1 homolog-like C-terminal" evidence="1">
    <location>
        <begin position="2"/>
        <end position="71"/>
    </location>
</feature>
<dbReference type="Proteomes" id="UP000663829">
    <property type="component" value="Unassembled WGS sequence"/>
</dbReference>
<comment type="caution">
    <text evidence="2">The sequence shown here is derived from an EMBL/GenBank/DDBJ whole genome shotgun (WGS) entry which is preliminary data.</text>
</comment>
<evidence type="ECO:0000313" key="4">
    <source>
        <dbReference type="Proteomes" id="UP000663829"/>
    </source>
</evidence>
<dbReference type="Gene3D" id="1.25.10.10">
    <property type="entry name" value="Leucine-rich Repeat Variant"/>
    <property type="match status" value="1"/>
</dbReference>
<dbReference type="InterPro" id="IPR011989">
    <property type="entry name" value="ARM-like"/>
</dbReference>
<accession>A0A816F7F0</accession>
<protein>
    <recommendedName>
        <fullName evidence="1">Protein zer-1 homolog-like C-terminal domain-containing protein</fullName>
    </recommendedName>
</protein>
<sequence>LMQTRIKMEVVDDLLELAWAVLWNIAGKTAENCRKFIQDNNGLQAFVDYLTVFDERLDGVKNGNLAEVKELGC</sequence>
<dbReference type="AlphaFoldDB" id="A0A816F7F0"/>
<proteinExistence type="predicted"/>
<dbReference type="EMBL" id="CAJNOQ010053510">
    <property type="protein sequence ID" value="CAF1655899.1"/>
    <property type="molecule type" value="Genomic_DNA"/>
</dbReference>
<evidence type="ECO:0000313" key="3">
    <source>
        <dbReference type="EMBL" id="CAF4593527.1"/>
    </source>
</evidence>
<name>A0A816F7F0_9BILA</name>
<keyword evidence="4" id="KW-1185">Reference proteome</keyword>